<gene>
    <name evidence="2" type="ORF">NCU04897</name>
</gene>
<accession>Q7S1D8</accession>
<organism evidence="2 3">
    <name type="scientific">Neurospora crassa (strain ATCC 24698 / 74-OR23-1A / CBS 708.71 / DSM 1257 / FGSC 987)</name>
    <dbReference type="NCBI Taxonomy" id="367110"/>
    <lineage>
        <taxon>Eukaryota</taxon>
        <taxon>Fungi</taxon>
        <taxon>Dikarya</taxon>
        <taxon>Ascomycota</taxon>
        <taxon>Pezizomycotina</taxon>
        <taxon>Sordariomycetes</taxon>
        <taxon>Sordariomycetidae</taxon>
        <taxon>Sordariales</taxon>
        <taxon>Sordariaceae</taxon>
        <taxon>Neurospora</taxon>
    </lineage>
</organism>
<evidence type="ECO:0000313" key="2">
    <source>
        <dbReference type="EMBL" id="EAA29170.1"/>
    </source>
</evidence>
<dbReference type="PaxDb" id="5141-EFNCRP00000004802"/>
<dbReference type="InParanoid" id="Q7S1D8"/>
<dbReference type="KEGG" id="ncr:NCU04897"/>
<reference evidence="2 3" key="1">
    <citation type="journal article" date="2003" name="Nature">
        <title>The genome sequence of the filamentous fungus Neurospora crassa.</title>
        <authorList>
            <person name="Galagan J.E."/>
            <person name="Calvo S.E."/>
            <person name="Borkovich K.A."/>
            <person name="Selker E.U."/>
            <person name="Read N.D."/>
            <person name="Jaffe D."/>
            <person name="FitzHugh W."/>
            <person name="Ma L.J."/>
            <person name="Smirnov S."/>
            <person name="Purcell S."/>
            <person name="Rehman B."/>
            <person name="Elkins T."/>
            <person name="Engels R."/>
            <person name="Wang S."/>
            <person name="Nielsen C.B."/>
            <person name="Butler J."/>
            <person name="Endrizzi M."/>
            <person name="Qui D."/>
            <person name="Ianakiev P."/>
            <person name="Bell-Pedersen D."/>
            <person name="Nelson M.A."/>
            <person name="Werner-Washburne M."/>
            <person name="Selitrennikoff C.P."/>
            <person name="Kinsey J.A."/>
            <person name="Braun E.L."/>
            <person name="Zelter A."/>
            <person name="Schulte U."/>
            <person name="Kothe G.O."/>
            <person name="Jedd G."/>
            <person name="Mewes W."/>
            <person name="Staben C."/>
            <person name="Marcotte E."/>
            <person name="Greenberg D."/>
            <person name="Roy A."/>
            <person name="Foley K."/>
            <person name="Naylor J."/>
            <person name="Stange-Thomann N."/>
            <person name="Barrett R."/>
            <person name="Gnerre S."/>
            <person name="Kamal M."/>
            <person name="Kamvysselis M."/>
            <person name="Mauceli E."/>
            <person name="Bielke C."/>
            <person name="Rudd S."/>
            <person name="Frishman D."/>
            <person name="Krystofova S."/>
            <person name="Rasmussen C."/>
            <person name="Metzenberg R.L."/>
            <person name="Perkins D.D."/>
            <person name="Kroken S."/>
            <person name="Cogoni C."/>
            <person name="Macino G."/>
            <person name="Catcheside D."/>
            <person name="Li W."/>
            <person name="Pratt R.J."/>
            <person name="Osmani S.A."/>
            <person name="DeSouza C.P."/>
            <person name="Glass L."/>
            <person name="Orbach M.J."/>
            <person name="Berglund J.A."/>
            <person name="Voelker R."/>
            <person name="Yarden O."/>
            <person name="Plamann M."/>
            <person name="Seiler S."/>
            <person name="Dunlap J."/>
            <person name="Radford A."/>
            <person name="Aramayo R."/>
            <person name="Natvig D.O."/>
            <person name="Alex L.A."/>
            <person name="Mannhaupt G."/>
            <person name="Ebbole D.J."/>
            <person name="Freitag M."/>
            <person name="Paulsen I."/>
            <person name="Sachs M.S."/>
            <person name="Lander E.S."/>
            <person name="Nusbaum C."/>
            <person name="Birren B."/>
        </authorList>
    </citation>
    <scope>NUCLEOTIDE SEQUENCE [LARGE SCALE GENOMIC DNA]</scope>
    <source>
        <strain evidence="3">ATCC 24698 / 74-OR23-1A / CBS 708.71 / DSM 1257 / FGSC 987</strain>
    </source>
</reference>
<feature type="region of interest" description="Disordered" evidence="1">
    <location>
        <begin position="74"/>
        <end position="103"/>
    </location>
</feature>
<dbReference type="OMA" id="HYIASRW"/>
<name>Q7S1D8_NEUCR</name>
<evidence type="ECO:0000256" key="1">
    <source>
        <dbReference type="SAM" id="MobiDB-lite"/>
    </source>
</evidence>
<proteinExistence type="predicted"/>
<dbReference type="Proteomes" id="UP000001805">
    <property type="component" value="Chromosome 4, Linkage Group IV"/>
</dbReference>
<dbReference type="GeneID" id="3874553"/>
<protein>
    <submittedName>
        <fullName evidence="2">Uncharacterized protein</fullName>
    </submittedName>
</protein>
<dbReference type="VEuPathDB" id="FungiDB:NCU04897"/>
<sequence length="401" mass="46535">MVWGSSNVHFLLKNLLFSKPGTEFFLTLIVLTDSAALQSAHRRDRYPPISVNQYLYQHDHKLFLTMKKQLYFPSIPPSEGEESQEPNVPESPTPSTPRCPVRRPPTVWHHNALAELAHDLRDTILVALDFEMIDHPRHQKVLSASQRMSELGIAVYDPRDAAASATYTIEERLQKIHIRHYIASRWRKVTPLTCDAFMHTTWPGKGGKIVEHVAHPYDGVFARSRIRPARAIRDQLQDILNRLPTRCLTAEEVAHGQRRPVILFFWDARLEIKIMTQWRIRLPAYPDPEKIKIVMWDLQKWHNLQQARRNAETSDSAYNLLKPLGVLACGHNAGNDVFAILAAFLYLLYSEEAVWSRYMKDFTWFSEEYMVKLDWVDSEIAEYNERLDPNWDVGSCLGCFF</sequence>
<dbReference type="OrthoDB" id="4573392at2759"/>
<dbReference type="EMBL" id="CM002239">
    <property type="protein sequence ID" value="EAA29170.1"/>
    <property type="molecule type" value="Genomic_DNA"/>
</dbReference>
<evidence type="ECO:0000313" key="3">
    <source>
        <dbReference type="Proteomes" id="UP000001805"/>
    </source>
</evidence>
<dbReference type="AlphaFoldDB" id="Q7S1D8"/>
<dbReference type="RefSeq" id="XP_958406.1">
    <property type="nucleotide sequence ID" value="XM_953313.2"/>
</dbReference>
<keyword evidence="3" id="KW-1185">Reference proteome</keyword>
<dbReference type="HOGENOM" id="CLU_687145_0_0_1"/>